<evidence type="ECO:0000256" key="2">
    <source>
        <dbReference type="ARBA" id="ARBA00022759"/>
    </source>
</evidence>
<dbReference type="Gene3D" id="2.40.50.90">
    <property type="match status" value="1"/>
</dbReference>
<protein>
    <submittedName>
        <fullName evidence="5">Thermonuclease family protein</fullName>
    </submittedName>
</protein>
<keyword evidence="2" id="KW-0255">Endonuclease</keyword>
<evidence type="ECO:0000313" key="5">
    <source>
        <dbReference type="EMBL" id="MBN1574511.1"/>
    </source>
</evidence>
<name>A0A9D8KJH0_9DELT</name>
<dbReference type="GO" id="GO:0003676">
    <property type="term" value="F:nucleic acid binding"/>
    <property type="evidence" value="ECO:0007669"/>
    <property type="project" value="InterPro"/>
</dbReference>
<feature type="domain" description="TNase-like" evidence="4">
    <location>
        <begin position="21"/>
        <end position="149"/>
    </location>
</feature>
<evidence type="ECO:0000256" key="1">
    <source>
        <dbReference type="ARBA" id="ARBA00022722"/>
    </source>
</evidence>
<dbReference type="SMART" id="SM00318">
    <property type="entry name" value="SNc"/>
    <property type="match status" value="1"/>
</dbReference>
<dbReference type="Pfam" id="PF00565">
    <property type="entry name" value="SNase"/>
    <property type="match status" value="1"/>
</dbReference>
<accession>A0A9D8KJH0</accession>
<dbReference type="CDD" id="cd00175">
    <property type="entry name" value="SNc"/>
    <property type="match status" value="1"/>
</dbReference>
<gene>
    <name evidence="5" type="ORF">JW984_15045</name>
</gene>
<evidence type="ECO:0000256" key="3">
    <source>
        <dbReference type="ARBA" id="ARBA00022801"/>
    </source>
</evidence>
<dbReference type="InterPro" id="IPR002071">
    <property type="entry name" value="Thermonucl_AS"/>
</dbReference>
<dbReference type="GO" id="GO:0004519">
    <property type="term" value="F:endonuclease activity"/>
    <property type="evidence" value="ECO:0007669"/>
    <property type="project" value="UniProtKB-KW"/>
</dbReference>
<keyword evidence="3" id="KW-0378">Hydrolase</keyword>
<proteinExistence type="predicted"/>
<reference evidence="5" key="2">
    <citation type="submission" date="2021-01" db="EMBL/GenBank/DDBJ databases">
        <authorList>
            <person name="Hahn C.R."/>
            <person name="Youssef N.H."/>
            <person name="Elshahed M."/>
        </authorList>
    </citation>
    <scope>NUCLEOTIDE SEQUENCE</scope>
    <source>
        <strain evidence="5">Zod_Metabat.24</strain>
    </source>
</reference>
<reference evidence="5" key="1">
    <citation type="journal article" date="2021" name="Environ. Microbiol.">
        <title>Genomic characterization of three novel Desulfobacterota classes expand the metabolic and phylogenetic diversity of the phylum.</title>
        <authorList>
            <person name="Murphy C.L."/>
            <person name="Biggerstaff J."/>
            <person name="Eichhorn A."/>
            <person name="Ewing E."/>
            <person name="Shahan R."/>
            <person name="Soriano D."/>
            <person name="Stewart S."/>
            <person name="VanMol K."/>
            <person name="Walker R."/>
            <person name="Walters P."/>
            <person name="Elshahed M.S."/>
            <person name="Youssef N.H."/>
        </authorList>
    </citation>
    <scope>NUCLEOTIDE SEQUENCE</scope>
    <source>
        <strain evidence="5">Zod_Metabat.24</strain>
    </source>
</reference>
<dbReference type="GO" id="GO:0016787">
    <property type="term" value="F:hydrolase activity"/>
    <property type="evidence" value="ECO:0007669"/>
    <property type="project" value="UniProtKB-KW"/>
</dbReference>
<dbReference type="InterPro" id="IPR016071">
    <property type="entry name" value="Staphylococal_nuclease_OB-fold"/>
</dbReference>
<evidence type="ECO:0000259" key="4">
    <source>
        <dbReference type="PROSITE" id="PS50830"/>
    </source>
</evidence>
<organism evidence="5 6">
    <name type="scientific">Candidatus Zymogenus saltonus</name>
    <dbReference type="NCBI Taxonomy" id="2844893"/>
    <lineage>
        <taxon>Bacteria</taxon>
        <taxon>Deltaproteobacteria</taxon>
        <taxon>Candidatus Zymogenia</taxon>
        <taxon>Candidatus Zymogeniales</taxon>
        <taxon>Candidatus Zymogenaceae</taxon>
        <taxon>Candidatus Zymogenus</taxon>
    </lineage>
</organism>
<sequence>MRRLIIPILIIFLSPVSVYQAEAIRTCTRVIDGDTIVLDGGERVRLIGVDTPETVHPTKPVQKFGVEASDFTKWLVEGKRVTLEYDQDRKDKYGRTLAYVYLENGTMVNAEIIRRGYGFAYTKYPFKYMEEFRQYERDARETGRGLWAKETKKQNKVAPNVTVATVIASGYNTIDYGFVEG</sequence>
<dbReference type="Proteomes" id="UP000809273">
    <property type="component" value="Unassembled WGS sequence"/>
</dbReference>
<dbReference type="PROSITE" id="PS50830">
    <property type="entry name" value="TNASE_3"/>
    <property type="match status" value="1"/>
</dbReference>
<dbReference type="PROSITE" id="PS01284">
    <property type="entry name" value="TNASE_2"/>
    <property type="match status" value="1"/>
</dbReference>
<dbReference type="EMBL" id="JAFGIX010000082">
    <property type="protein sequence ID" value="MBN1574511.1"/>
    <property type="molecule type" value="Genomic_DNA"/>
</dbReference>
<dbReference type="InterPro" id="IPR035437">
    <property type="entry name" value="SNase_OB-fold_sf"/>
</dbReference>
<comment type="caution">
    <text evidence="5">The sequence shown here is derived from an EMBL/GenBank/DDBJ whole genome shotgun (WGS) entry which is preliminary data.</text>
</comment>
<evidence type="ECO:0000313" key="6">
    <source>
        <dbReference type="Proteomes" id="UP000809273"/>
    </source>
</evidence>
<dbReference type="AlphaFoldDB" id="A0A9D8KJH0"/>
<dbReference type="PANTHER" id="PTHR12302">
    <property type="entry name" value="EBNA2 BINDING PROTEIN P100"/>
    <property type="match status" value="1"/>
</dbReference>
<dbReference type="SUPFAM" id="SSF50199">
    <property type="entry name" value="Staphylococcal nuclease"/>
    <property type="match status" value="1"/>
</dbReference>
<keyword evidence="1" id="KW-0540">Nuclease</keyword>
<dbReference type="PANTHER" id="PTHR12302:SF3">
    <property type="entry name" value="SERINE_THREONINE-PROTEIN KINASE 31"/>
    <property type="match status" value="1"/>
</dbReference>
<feature type="non-terminal residue" evidence="5">
    <location>
        <position position="181"/>
    </location>
</feature>